<protein>
    <submittedName>
        <fullName evidence="1">FA complementation group F</fullName>
    </submittedName>
</protein>
<dbReference type="GO" id="GO:0036297">
    <property type="term" value="P:interstrand cross-link repair"/>
    <property type="evidence" value="ECO:0007669"/>
    <property type="project" value="InterPro"/>
</dbReference>
<reference evidence="1" key="2">
    <citation type="submission" date="2025-08" db="UniProtKB">
        <authorList>
            <consortium name="Ensembl"/>
        </authorList>
    </citation>
    <scope>IDENTIFICATION</scope>
</reference>
<dbReference type="Gene3D" id="1.25.40.490">
    <property type="match status" value="1"/>
</dbReference>
<dbReference type="InParanoid" id="A0A667ZKU2"/>
<name>A0A667ZKU2_9TELE</name>
<reference evidence="1" key="3">
    <citation type="submission" date="2025-09" db="UniProtKB">
        <authorList>
            <consortium name="Ensembl"/>
        </authorList>
    </citation>
    <scope>IDENTIFICATION</scope>
</reference>
<dbReference type="PANTHER" id="PTHR14449">
    <property type="entry name" value="FANCONI ANEMIA GROUP F PROTEIN FANCF"/>
    <property type="match status" value="1"/>
</dbReference>
<dbReference type="Ensembl" id="ENSMMDT00005040129.1">
    <property type="protein sequence ID" value="ENSMMDP00005039318.1"/>
    <property type="gene ID" value="ENSMMDG00005018211.1"/>
</dbReference>
<dbReference type="GeneID" id="115360727"/>
<dbReference type="CTD" id="2188"/>
<sequence length="340" mass="37812">MEAVVKNLASTAELLAVAQSGAVEQWDRQAVQRAFQWARYCEQLFSRFHTNPAVRDVMDKQLQLSNESLRSVFRGYTEVSFSEFARCQDLLLVRLLNNPVLPSSVIKLLLDAPLNTNESDATGLCTQLIECKSACKVLSALNVGPTSAPGAGADAELQGLMLMERLDAMLRQDTRKAEHFLDAVLQNCEGTEEKVCLVVAAALLAGKNTAAGNVSEDFLLNWLQQKHGLMQNLCSTLPTGLLLELARENMKFSVAYCDVLKKWASDMEYDVNEGEWVQTCSTNTEVSFKKLTEHFLALIEACPSMRENVERELHVLKVSDGNFDVRGLSVWGDLLLEMKM</sequence>
<dbReference type="PANTHER" id="PTHR14449:SF2">
    <property type="entry name" value="FANCONI ANEMIA GROUP F PROTEIN"/>
    <property type="match status" value="1"/>
</dbReference>
<reference evidence="1" key="1">
    <citation type="submission" date="2019-06" db="EMBL/GenBank/DDBJ databases">
        <authorList>
            <consortium name="Wellcome Sanger Institute Data Sharing"/>
        </authorList>
    </citation>
    <scope>NUCLEOTIDE SEQUENCE [LARGE SCALE GENOMIC DNA]</scope>
</reference>
<dbReference type="InterPro" id="IPR035428">
    <property type="entry name" value="FANCF"/>
</dbReference>
<organism evidence="1 2">
    <name type="scientific">Myripristis murdjan</name>
    <name type="common">pinecone soldierfish</name>
    <dbReference type="NCBI Taxonomy" id="586833"/>
    <lineage>
        <taxon>Eukaryota</taxon>
        <taxon>Metazoa</taxon>
        <taxon>Chordata</taxon>
        <taxon>Craniata</taxon>
        <taxon>Vertebrata</taxon>
        <taxon>Euteleostomi</taxon>
        <taxon>Actinopterygii</taxon>
        <taxon>Neopterygii</taxon>
        <taxon>Teleostei</taxon>
        <taxon>Neoteleostei</taxon>
        <taxon>Acanthomorphata</taxon>
        <taxon>Holocentriformes</taxon>
        <taxon>Holocentridae</taxon>
        <taxon>Myripristis</taxon>
    </lineage>
</organism>
<dbReference type="GO" id="GO:0043240">
    <property type="term" value="C:Fanconi anaemia nuclear complex"/>
    <property type="evidence" value="ECO:0007669"/>
    <property type="project" value="InterPro"/>
</dbReference>
<dbReference type="InterPro" id="IPR038505">
    <property type="entry name" value="FANCF_C_sf"/>
</dbReference>
<dbReference type="OrthoDB" id="6429998at2759"/>
<evidence type="ECO:0000313" key="2">
    <source>
        <dbReference type="Proteomes" id="UP000472263"/>
    </source>
</evidence>
<accession>A0A667ZKU2</accession>
<gene>
    <name evidence="1" type="primary">fancf</name>
</gene>
<dbReference type="RefSeq" id="XP_029909700.1">
    <property type="nucleotide sequence ID" value="XM_030053840.1"/>
</dbReference>
<dbReference type="AlphaFoldDB" id="A0A667ZKU2"/>
<dbReference type="GeneTree" id="ENSGT00390000005623"/>
<proteinExistence type="predicted"/>
<evidence type="ECO:0000313" key="1">
    <source>
        <dbReference type="Ensembl" id="ENSMMDP00005039318.1"/>
    </source>
</evidence>
<keyword evidence="2" id="KW-1185">Reference proteome</keyword>
<dbReference type="Proteomes" id="UP000472263">
    <property type="component" value="Chromosome 6"/>
</dbReference>
<dbReference type="Pfam" id="PF11107">
    <property type="entry name" value="FANCF"/>
    <property type="match status" value="1"/>
</dbReference>